<feature type="transmembrane region" description="Helical" evidence="1">
    <location>
        <begin position="144"/>
        <end position="164"/>
    </location>
</feature>
<keyword evidence="1" id="KW-0472">Membrane</keyword>
<evidence type="ECO:0000256" key="1">
    <source>
        <dbReference type="SAM" id="Phobius"/>
    </source>
</evidence>
<proteinExistence type="predicted"/>
<dbReference type="RefSeq" id="WP_006784212.1">
    <property type="nucleotide sequence ID" value="NZ_CABJBH010000005.1"/>
</dbReference>
<dbReference type="AlphaFoldDB" id="A0A9X5ANF1"/>
<dbReference type="Pfam" id="PF13425">
    <property type="entry name" value="O-antigen_lig"/>
    <property type="match status" value="1"/>
</dbReference>
<feature type="transmembrane region" description="Helical" evidence="1">
    <location>
        <begin position="227"/>
        <end position="244"/>
    </location>
</feature>
<comment type="caution">
    <text evidence="2">The sequence shown here is derived from an EMBL/GenBank/DDBJ whole genome shotgun (WGS) entry which is preliminary data.</text>
</comment>
<sequence length="512" mass="58152">MLNQLKSMIKSPSFYGILVFIFLVIQPLVDLDYLLNDFLKQYHLIVPSTIVRFLILPLLAVGAFILVDKHKKRTFIGAAIIAIIWIAYVVLHFISTKNLDLFLPANYQFLTGIELKYILTMTLPFVLMYVVWMANFSEKSFNRVILCVSTFVCGVIFITDLLAISKGSYGGYTQSSFISWFMGGYEQYKATQLTSKGFFQEANVIGALLFTLLPLLYKVLYEVKRKWPVMILIVIHSLCMMIVGTRVATLGTIAVAVIAFIGYLIILLLKQGRLQVVSLAFMAFMIAFCSLVFPYSPAIKHQQENAVQIQSNREDNQVIPDLSSGLEGMEGDSFEYNWALINIVRNNAWLIGMPAYYDYIYEIEFDPVFWKHVLEQPFEVRTDGRDLQKLFAEYKWDMLTPKQKLFGTSYSTVSQGGFIIEQDFLRQYYTLGILGAIIFTGPYLVLMAACGVNMLRRFKSMVTFENGMLLVSVGAGIGAAYYSGHVLDTLLTSFFIAFSLITLFQKTLKKVD</sequence>
<feature type="transmembrane region" description="Helical" evidence="1">
    <location>
        <begin position="49"/>
        <end position="67"/>
    </location>
</feature>
<accession>A0A9X5ANF1</accession>
<feature type="transmembrane region" description="Helical" evidence="1">
    <location>
        <begin position="12"/>
        <end position="29"/>
    </location>
</feature>
<organism evidence="2 3">
    <name type="scientific">Turicibacter sanguinis</name>
    <dbReference type="NCBI Taxonomy" id="154288"/>
    <lineage>
        <taxon>Bacteria</taxon>
        <taxon>Bacillati</taxon>
        <taxon>Bacillota</taxon>
        <taxon>Erysipelotrichia</taxon>
        <taxon>Erysipelotrichales</taxon>
        <taxon>Turicibacteraceae</taxon>
        <taxon>Turicibacter</taxon>
    </lineage>
</organism>
<feature type="transmembrane region" description="Helical" evidence="1">
    <location>
        <begin position="276"/>
        <end position="295"/>
    </location>
</feature>
<dbReference type="Proteomes" id="UP000487649">
    <property type="component" value="Unassembled WGS sequence"/>
</dbReference>
<feature type="transmembrane region" description="Helical" evidence="1">
    <location>
        <begin position="490"/>
        <end position="508"/>
    </location>
</feature>
<name>A0A9X5ANF1_9FIRM</name>
<feature type="transmembrane region" description="Helical" evidence="1">
    <location>
        <begin position="428"/>
        <end position="455"/>
    </location>
</feature>
<feature type="transmembrane region" description="Helical" evidence="1">
    <location>
        <begin position="250"/>
        <end position="269"/>
    </location>
</feature>
<feature type="transmembrane region" description="Helical" evidence="1">
    <location>
        <begin position="74"/>
        <end position="95"/>
    </location>
</feature>
<dbReference type="InterPro" id="IPR049504">
    <property type="entry name" value="O-antigen_lig"/>
</dbReference>
<evidence type="ECO:0000313" key="3">
    <source>
        <dbReference type="Proteomes" id="UP000487649"/>
    </source>
</evidence>
<reference evidence="2 3" key="1">
    <citation type="journal article" date="2019" name="Nat. Med.">
        <title>A library of human gut bacterial isolates paired with longitudinal multiomics data enables mechanistic microbiome research.</title>
        <authorList>
            <person name="Poyet M."/>
            <person name="Groussin M."/>
            <person name="Gibbons S.M."/>
            <person name="Avila-Pacheco J."/>
            <person name="Jiang X."/>
            <person name="Kearney S.M."/>
            <person name="Perrotta A.R."/>
            <person name="Berdy B."/>
            <person name="Zhao S."/>
            <person name="Lieberman T.D."/>
            <person name="Swanson P.K."/>
            <person name="Smith M."/>
            <person name="Roesemann S."/>
            <person name="Alexander J.E."/>
            <person name="Rich S.A."/>
            <person name="Livny J."/>
            <person name="Vlamakis H."/>
            <person name="Clish C."/>
            <person name="Bullock K."/>
            <person name="Deik A."/>
            <person name="Scott J."/>
            <person name="Pierce K.A."/>
            <person name="Xavier R.J."/>
            <person name="Alm E.J."/>
        </authorList>
    </citation>
    <scope>NUCLEOTIDE SEQUENCE [LARGE SCALE GENOMIC DNA]</scope>
    <source>
        <strain evidence="2 3">BIOML-A198</strain>
    </source>
</reference>
<keyword evidence="1" id="KW-0812">Transmembrane</keyword>
<feature type="transmembrane region" description="Helical" evidence="1">
    <location>
        <begin position="115"/>
        <end position="132"/>
    </location>
</feature>
<keyword evidence="1" id="KW-1133">Transmembrane helix</keyword>
<protein>
    <submittedName>
        <fullName evidence="2">Uncharacterized protein</fullName>
    </submittedName>
</protein>
<dbReference type="EMBL" id="WMQE01000014">
    <property type="protein sequence ID" value="MTK21298.1"/>
    <property type="molecule type" value="Genomic_DNA"/>
</dbReference>
<feature type="transmembrane region" description="Helical" evidence="1">
    <location>
        <begin position="467"/>
        <end position="484"/>
    </location>
</feature>
<gene>
    <name evidence="2" type="ORF">GMA92_07680</name>
</gene>
<evidence type="ECO:0000313" key="2">
    <source>
        <dbReference type="EMBL" id="MTK21298.1"/>
    </source>
</evidence>
<feature type="transmembrane region" description="Helical" evidence="1">
    <location>
        <begin position="202"/>
        <end position="220"/>
    </location>
</feature>